<keyword evidence="11" id="KW-1185">Reference proteome</keyword>
<evidence type="ECO:0000313" key="11">
    <source>
        <dbReference type="Proteomes" id="UP001217089"/>
    </source>
</evidence>
<dbReference type="Proteomes" id="UP001217089">
    <property type="component" value="Unassembled WGS sequence"/>
</dbReference>
<protein>
    <recommendedName>
        <fullName evidence="12">Promethin</fullName>
    </recommendedName>
</protein>
<evidence type="ECO:0000256" key="1">
    <source>
        <dbReference type="ARBA" id="ARBA00004477"/>
    </source>
</evidence>
<gene>
    <name evidence="10" type="ORF">KUTeg_003791</name>
</gene>
<keyword evidence="6" id="KW-0256">Endoplasmic reticulum</keyword>
<reference evidence="10 11" key="1">
    <citation type="submission" date="2022-12" db="EMBL/GenBank/DDBJ databases">
        <title>Chromosome-level genome of Tegillarca granosa.</title>
        <authorList>
            <person name="Kim J."/>
        </authorList>
    </citation>
    <scope>NUCLEOTIDE SEQUENCE [LARGE SCALE GENOMIC DNA]</scope>
    <source>
        <strain evidence="10">Teg-2019</strain>
        <tissue evidence="10">Adductor muscle</tissue>
    </source>
</reference>
<evidence type="ECO:0000313" key="10">
    <source>
        <dbReference type="EMBL" id="KAJ8318700.1"/>
    </source>
</evidence>
<dbReference type="Pfam" id="PF16015">
    <property type="entry name" value="Promethin"/>
    <property type="match status" value="1"/>
</dbReference>
<organism evidence="10 11">
    <name type="scientific">Tegillarca granosa</name>
    <name type="common">Malaysian cockle</name>
    <name type="synonym">Anadara granosa</name>
    <dbReference type="NCBI Taxonomy" id="220873"/>
    <lineage>
        <taxon>Eukaryota</taxon>
        <taxon>Metazoa</taxon>
        <taxon>Spiralia</taxon>
        <taxon>Lophotrochozoa</taxon>
        <taxon>Mollusca</taxon>
        <taxon>Bivalvia</taxon>
        <taxon>Autobranchia</taxon>
        <taxon>Pteriomorphia</taxon>
        <taxon>Arcoida</taxon>
        <taxon>Arcoidea</taxon>
        <taxon>Arcidae</taxon>
        <taxon>Tegillarca</taxon>
    </lineage>
</organism>
<evidence type="ECO:0000256" key="7">
    <source>
        <dbReference type="ARBA" id="ARBA00022989"/>
    </source>
</evidence>
<proteinExistence type="inferred from homology"/>
<feature type="transmembrane region" description="Helical" evidence="9">
    <location>
        <begin position="91"/>
        <end position="117"/>
    </location>
</feature>
<evidence type="ECO:0000256" key="9">
    <source>
        <dbReference type="SAM" id="Phobius"/>
    </source>
</evidence>
<comment type="caution">
    <text evidence="10">The sequence shown here is derived from an EMBL/GenBank/DDBJ whole genome shotgun (WGS) entry which is preliminary data.</text>
</comment>
<dbReference type="EMBL" id="JARBDR010000214">
    <property type="protein sequence ID" value="KAJ8318700.1"/>
    <property type="molecule type" value="Genomic_DNA"/>
</dbReference>
<comment type="subcellular location">
    <subcellularLocation>
        <location evidence="1">Endoplasmic reticulum membrane</location>
        <topology evidence="1">Multi-pass membrane protein</topology>
    </subcellularLocation>
    <subcellularLocation>
        <location evidence="2">Lipid droplet</location>
    </subcellularLocation>
</comment>
<keyword evidence="4" id="KW-0551">Lipid droplet</keyword>
<evidence type="ECO:0000256" key="3">
    <source>
        <dbReference type="ARBA" id="ARBA00007618"/>
    </source>
</evidence>
<evidence type="ECO:0000256" key="8">
    <source>
        <dbReference type="ARBA" id="ARBA00023136"/>
    </source>
</evidence>
<keyword evidence="5 9" id="KW-0812">Transmembrane</keyword>
<dbReference type="PANTHER" id="PTHR14275:SF0">
    <property type="entry name" value="LIPID DROPLET ASSEMBLY FACTOR 1"/>
    <property type="match status" value="1"/>
</dbReference>
<evidence type="ECO:0000256" key="4">
    <source>
        <dbReference type="ARBA" id="ARBA00022677"/>
    </source>
</evidence>
<keyword evidence="8 9" id="KW-0472">Membrane</keyword>
<comment type="similarity">
    <text evidence="3">Belongs to the LDAF1 family.</text>
</comment>
<evidence type="ECO:0008006" key="12">
    <source>
        <dbReference type="Google" id="ProtNLM"/>
    </source>
</evidence>
<name>A0ABQ9FR01_TEGGR</name>
<dbReference type="PANTHER" id="PTHR14275">
    <property type="entry name" value="PROMETHIN"/>
    <property type="match status" value="1"/>
</dbReference>
<accession>A0ABQ9FR01</accession>
<evidence type="ECO:0000256" key="2">
    <source>
        <dbReference type="ARBA" id="ARBA00004502"/>
    </source>
</evidence>
<sequence length="145" mass="15979">MGGKMEEEAEESKLTAFLQTMDECFDLETKLHNAKEYALTHPVTTLFLIITVAMCSIPIFCFFVFAFGSTVLAFTGFLFVEGTVLTIGTLVLAAVLCFVGLLSVGFSSFLVLTYVFVRFGQSVLQKAWQKVQLGQTTLKCDSTTK</sequence>
<evidence type="ECO:0000256" key="6">
    <source>
        <dbReference type="ARBA" id="ARBA00022824"/>
    </source>
</evidence>
<keyword evidence="7 9" id="KW-1133">Transmembrane helix</keyword>
<evidence type="ECO:0000256" key="5">
    <source>
        <dbReference type="ARBA" id="ARBA00022692"/>
    </source>
</evidence>
<feature type="transmembrane region" description="Helical" evidence="9">
    <location>
        <begin position="46"/>
        <end position="79"/>
    </location>
</feature>
<dbReference type="InterPro" id="IPR029709">
    <property type="entry name" value="LDAF1"/>
</dbReference>